<dbReference type="EMBL" id="JASMQC010000032">
    <property type="protein sequence ID" value="KAK1931722.1"/>
    <property type="molecule type" value="Genomic_DNA"/>
</dbReference>
<sequence>MPEPPATAPAARGLQYELQGPDWDVPEPPEDLQRLPPEDLQTILQGPGWEIQQPTAFQPQGPEHERRGRASTSLDSLQTRECSATTARL</sequence>
<dbReference type="Proteomes" id="UP001259832">
    <property type="component" value="Unassembled WGS sequence"/>
</dbReference>
<evidence type="ECO:0000313" key="2">
    <source>
        <dbReference type="EMBL" id="KAK1931722.1"/>
    </source>
</evidence>
<keyword evidence="3" id="KW-1185">Reference proteome</keyword>
<reference evidence="2" key="1">
    <citation type="submission" date="2023-08" db="EMBL/GenBank/DDBJ databases">
        <title>Reference Genome Resource for the Citrus Pathogen Phytophthora citrophthora.</title>
        <authorList>
            <person name="Moller H."/>
            <person name="Coetzee B."/>
            <person name="Rose L.J."/>
            <person name="Van Niekerk J.M."/>
        </authorList>
    </citation>
    <scope>NUCLEOTIDE SEQUENCE</scope>
    <source>
        <strain evidence="2">STE-U-9442</strain>
    </source>
</reference>
<feature type="compositionally biased region" description="Polar residues" evidence="1">
    <location>
        <begin position="70"/>
        <end position="89"/>
    </location>
</feature>
<evidence type="ECO:0000256" key="1">
    <source>
        <dbReference type="SAM" id="MobiDB-lite"/>
    </source>
</evidence>
<protein>
    <submittedName>
        <fullName evidence="2">Uncharacterized protein</fullName>
    </submittedName>
</protein>
<proteinExistence type="predicted"/>
<gene>
    <name evidence="2" type="ORF">P3T76_012654</name>
</gene>
<accession>A0AAD9G548</accession>
<dbReference type="AlphaFoldDB" id="A0AAD9G548"/>
<comment type="caution">
    <text evidence="2">The sequence shown here is derived from an EMBL/GenBank/DDBJ whole genome shotgun (WGS) entry which is preliminary data.</text>
</comment>
<name>A0AAD9G548_9STRA</name>
<feature type="region of interest" description="Disordered" evidence="1">
    <location>
        <begin position="49"/>
        <end position="89"/>
    </location>
</feature>
<feature type="region of interest" description="Disordered" evidence="1">
    <location>
        <begin position="1"/>
        <end position="34"/>
    </location>
</feature>
<organism evidence="2 3">
    <name type="scientific">Phytophthora citrophthora</name>
    <dbReference type="NCBI Taxonomy" id="4793"/>
    <lineage>
        <taxon>Eukaryota</taxon>
        <taxon>Sar</taxon>
        <taxon>Stramenopiles</taxon>
        <taxon>Oomycota</taxon>
        <taxon>Peronosporomycetes</taxon>
        <taxon>Peronosporales</taxon>
        <taxon>Peronosporaceae</taxon>
        <taxon>Phytophthora</taxon>
    </lineage>
</organism>
<evidence type="ECO:0000313" key="3">
    <source>
        <dbReference type="Proteomes" id="UP001259832"/>
    </source>
</evidence>